<evidence type="ECO:0000256" key="3">
    <source>
        <dbReference type="ARBA" id="ARBA00022448"/>
    </source>
</evidence>
<keyword evidence="7 8" id="KW-0472">Membrane</keyword>
<evidence type="ECO:0000256" key="2">
    <source>
        <dbReference type="ARBA" id="ARBA00006375"/>
    </source>
</evidence>
<dbReference type="STRING" id="44941.A0A397UWT9"/>
<sequence>MTLEASDAQPRYTYTPFPQPTTVHPLRPYYVPQNADHYYTPLGNVTSNQEDRSNKLLNEESQGLIKEVFSLGLLKYISTAISNPFEVSKTLLQVQYLPNEDVVPVTVESDNAALDSDEEASDDDGIYSSSRRTLDSNSPGFRQSKNADIHGYIDTNIYDESTRPAYMVPPLEHGVWETVKTLKGHQTEGLRSLWKGQFTNWLYEMGHVFLQPTFEGALNDAFDLYDDTIPLIYLDRVGPNIATLIVSHVVAGVILSPLEVVRTRLVVQTASSLHKKYTGTFDCLRQMIKEEGFTSLYWSHNLIPSIVFHTVCPLLECTVPLIIDRVFHINPADSPILYGLAQLGLNTLQLLITLPIETIRKRLHCQIASRTPGKSFETVVQTRKAPYVSMVDATYRIIIEEGISQTFIPRHENHRRRSVRRQRSWLDNYGVRRLYHGFYLHFTNNVIQFFFQIMNGVEDDFKDF</sequence>
<dbReference type="Gene3D" id="1.50.40.10">
    <property type="entry name" value="Mitochondrial carrier domain"/>
    <property type="match status" value="1"/>
</dbReference>
<feature type="region of interest" description="Disordered" evidence="10">
    <location>
        <begin position="111"/>
        <end position="146"/>
    </location>
</feature>
<reference evidence="11 12" key="1">
    <citation type="submission" date="2018-06" db="EMBL/GenBank/DDBJ databases">
        <title>Comparative genomics reveals the genomic features of Rhizophagus irregularis, R. cerebriforme, R. diaphanum and Gigaspora rosea, and their symbiotic lifestyle signature.</title>
        <authorList>
            <person name="Morin E."/>
            <person name="San Clemente H."/>
            <person name="Chen E.C.H."/>
            <person name="De La Providencia I."/>
            <person name="Hainaut M."/>
            <person name="Kuo A."/>
            <person name="Kohler A."/>
            <person name="Murat C."/>
            <person name="Tang N."/>
            <person name="Roy S."/>
            <person name="Loubradou J."/>
            <person name="Henrissat B."/>
            <person name="Grigoriev I.V."/>
            <person name="Corradi N."/>
            <person name="Roux C."/>
            <person name="Martin F.M."/>
        </authorList>
    </citation>
    <scope>NUCLEOTIDE SEQUENCE [LARGE SCALE GENOMIC DNA]</scope>
    <source>
        <strain evidence="11 12">DAOM 194757</strain>
    </source>
</reference>
<dbReference type="InterPro" id="IPR050391">
    <property type="entry name" value="Mito_Metabolite_Transporter"/>
</dbReference>
<comment type="caution">
    <text evidence="11">The sequence shown here is derived from an EMBL/GenBank/DDBJ whole genome shotgun (WGS) entry which is preliminary data.</text>
</comment>
<evidence type="ECO:0000256" key="5">
    <source>
        <dbReference type="ARBA" id="ARBA00022737"/>
    </source>
</evidence>
<accession>A0A397UWT9</accession>
<feature type="compositionally biased region" description="Polar residues" evidence="10">
    <location>
        <begin position="127"/>
        <end position="146"/>
    </location>
</feature>
<keyword evidence="3 9" id="KW-0813">Transport</keyword>
<dbReference type="OrthoDB" id="77989at2759"/>
<evidence type="ECO:0000256" key="6">
    <source>
        <dbReference type="ARBA" id="ARBA00022989"/>
    </source>
</evidence>
<organism evidence="11 12">
    <name type="scientific">Gigaspora rosea</name>
    <dbReference type="NCBI Taxonomy" id="44941"/>
    <lineage>
        <taxon>Eukaryota</taxon>
        <taxon>Fungi</taxon>
        <taxon>Fungi incertae sedis</taxon>
        <taxon>Mucoromycota</taxon>
        <taxon>Glomeromycotina</taxon>
        <taxon>Glomeromycetes</taxon>
        <taxon>Diversisporales</taxon>
        <taxon>Gigasporaceae</taxon>
        <taxon>Gigaspora</taxon>
    </lineage>
</organism>
<evidence type="ECO:0000256" key="7">
    <source>
        <dbReference type="ARBA" id="ARBA00023136"/>
    </source>
</evidence>
<evidence type="ECO:0000313" key="11">
    <source>
        <dbReference type="EMBL" id="RIB14585.1"/>
    </source>
</evidence>
<dbReference type="Pfam" id="PF00153">
    <property type="entry name" value="Mito_carr"/>
    <property type="match status" value="1"/>
</dbReference>
<evidence type="ECO:0000256" key="8">
    <source>
        <dbReference type="PROSITE-ProRule" id="PRU00282"/>
    </source>
</evidence>
<dbReference type="InterPro" id="IPR018108">
    <property type="entry name" value="MCP_transmembrane"/>
</dbReference>
<evidence type="ECO:0000256" key="1">
    <source>
        <dbReference type="ARBA" id="ARBA00004141"/>
    </source>
</evidence>
<comment type="subcellular location">
    <subcellularLocation>
        <location evidence="1">Membrane</location>
        <topology evidence="1">Multi-pass membrane protein</topology>
    </subcellularLocation>
</comment>
<evidence type="ECO:0000256" key="9">
    <source>
        <dbReference type="RuleBase" id="RU000488"/>
    </source>
</evidence>
<dbReference type="Proteomes" id="UP000266673">
    <property type="component" value="Unassembled WGS sequence"/>
</dbReference>
<feature type="repeat" description="Solcar" evidence="8">
    <location>
        <begin position="239"/>
        <end position="324"/>
    </location>
</feature>
<name>A0A397UWT9_9GLOM</name>
<keyword evidence="12" id="KW-1185">Reference proteome</keyword>
<dbReference type="GO" id="GO:0016020">
    <property type="term" value="C:membrane"/>
    <property type="evidence" value="ECO:0007669"/>
    <property type="project" value="UniProtKB-SubCell"/>
</dbReference>
<comment type="similarity">
    <text evidence="2 9">Belongs to the mitochondrial carrier (TC 2.A.29) family.</text>
</comment>
<keyword evidence="4 8" id="KW-0812">Transmembrane</keyword>
<feature type="compositionally biased region" description="Acidic residues" evidence="10">
    <location>
        <begin position="115"/>
        <end position="125"/>
    </location>
</feature>
<gene>
    <name evidence="11" type="ORF">C2G38_1973009</name>
</gene>
<evidence type="ECO:0000313" key="12">
    <source>
        <dbReference type="Proteomes" id="UP000266673"/>
    </source>
</evidence>
<protein>
    <submittedName>
        <fullName evidence="11">Mitochondrial carrier domain-containing protein</fullName>
    </submittedName>
</protein>
<evidence type="ECO:0000256" key="4">
    <source>
        <dbReference type="ARBA" id="ARBA00022692"/>
    </source>
</evidence>
<dbReference type="InterPro" id="IPR023395">
    <property type="entry name" value="MCP_dom_sf"/>
</dbReference>
<dbReference type="SUPFAM" id="SSF103506">
    <property type="entry name" value="Mitochondrial carrier"/>
    <property type="match status" value="1"/>
</dbReference>
<keyword evidence="5" id="KW-0677">Repeat</keyword>
<dbReference type="EMBL" id="QKWP01000817">
    <property type="protein sequence ID" value="RIB14585.1"/>
    <property type="molecule type" value="Genomic_DNA"/>
</dbReference>
<dbReference type="PANTHER" id="PTHR45618">
    <property type="entry name" value="MITOCHONDRIAL DICARBOXYLATE CARRIER-RELATED"/>
    <property type="match status" value="1"/>
</dbReference>
<evidence type="ECO:0000256" key="10">
    <source>
        <dbReference type="SAM" id="MobiDB-lite"/>
    </source>
</evidence>
<keyword evidence="6" id="KW-1133">Transmembrane helix</keyword>
<dbReference type="AlphaFoldDB" id="A0A397UWT9"/>
<dbReference type="PROSITE" id="PS50920">
    <property type="entry name" value="SOLCAR"/>
    <property type="match status" value="1"/>
</dbReference>
<proteinExistence type="inferred from homology"/>